<dbReference type="RefSeq" id="WP_221314399.1">
    <property type="nucleotide sequence ID" value="NZ_JACHIO010000009.1"/>
</dbReference>
<sequence>MNRATGAFAELAQPLSGVMLGFALLLERLVVSCDVRPAKLVTIIPEEGVQDNSPSVNHKSQIDFLVSLGGVKTLSRFF</sequence>
<evidence type="ECO:0000313" key="1">
    <source>
        <dbReference type="EMBL" id="MBB5064209.1"/>
    </source>
</evidence>
<dbReference type="AlphaFoldDB" id="A0A7W7ZQD5"/>
<accession>A0A7W7ZQD5</accession>
<gene>
    <name evidence="1" type="ORF">HDF15_002560</name>
</gene>
<dbReference type="EMBL" id="JACHIO010000009">
    <property type="protein sequence ID" value="MBB5064209.1"/>
    <property type="molecule type" value="Genomic_DNA"/>
</dbReference>
<evidence type="ECO:0000313" key="2">
    <source>
        <dbReference type="Proteomes" id="UP000584867"/>
    </source>
</evidence>
<name>A0A7W7ZQD5_9BACT</name>
<dbReference type="Proteomes" id="UP000584867">
    <property type="component" value="Unassembled WGS sequence"/>
</dbReference>
<organism evidence="1 2">
    <name type="scientific">Granulicella mallensis</name>
    <dbReference type="NCBI Taxonomy" id="940614"/>
    <lineage>
        <taxon>Bacteria</taxon>
        <taxon>Pseudomonadati</taxon>
        <taxon>Acidobacteriota</taxon>
        <taxon>Terriglobia</taxon>
        <taxon>Terriglobales</taxon>
        <taxon>Acidobacteriaceae</taxon>
        <taxon>Granulicella</taxon>
    </lineage>
</organism>
<proteinExistence type="predicted"/>
<protein>
    <submittedName>
        <fullName evidence="1">Uncharacterized protein</fullName>
    </submittedName>
</protein>
<reference evidence="1 2" key="1">
    <citation type="submission" date="2020-08" db="EMBL/GenBank/DDBJ databases">
        <title>Genomic Encyclopedia of Type Strains, Phase IV (KMG-V): Genome sequencing to study the core and pangenomes of soil and plant-associated prokaryotes.</title>
        <authorList>
            <person name="Whitman W."/>
        </authorList>
    </citation>
    <scope>NUCLEOTIDE SEQUENCE [LARGE SCALE GENOMIC DNA]</scope>
    <source>
        <strain evidence="1 2">X5P3</strain>
    </source>
</reference>
<comment type="caution">
    <text evidence="1">The sequence shown here is derived from an EMBL/GenBank/DDBJ whole genome shotgun (WGS) entry which is preliminary data.</text>
</comment>